<dbReference type="Proteomes" id="UP000887159">
    <property type="component" value="Unassembled WGS sequence"/>
</dbReference>
<gene>
    <name evidence="1" type="ORF">TNCV_461851</name>
</gene>
<comment type="caution">
    <text evidence="1">The sequence shown here is derived from an EMBL/GenBank/DDBJ whole genome shotgun (WGS) entry which is preliminary data.</text>
</comment>
<organism evidence="1 2">
    <name type="scientific">Trichonephila clavipes</name>
    <name type="common">Golden silk orbweaver</name>
    <name type="synonym">Nephila clavipes</name>
    <dbReference type="NCBI Taxonomy" id="2585209"/>
    <lineage>
        <taxon>Eukaryota</taxon>
        <taxon>Metazoa</taxon>
        <taxon>Ecdysozoa</taxon>
        <taxon>Arthropoda</taxon>
        <taxon>Chelicerata</taxon>
        <taxon>Arachnida</taxon>
        <taxon>Araneae</taxon>
        <taxon>Araneomorphae</taxon>
        <taxon>Entelegynae</taxon>
        <taxon>Araneoidea</taxon>
        <taxon>Nephilidae</taxon>
        <taxon>Trichonephila</taxon>
    </lineage>
</organism>
<evidence type="ECO:0000313" key="2">
    <source>
        <dbReference type="Proteomes" id="UP000887159"/>
    </source>
</evidence>
<accession>A0A8X6UYI2</accession>
<name>A0A8X6UYI2_TRICX</name>
<keyword evidence="2" id="KW-1185">Reference proteome</keyword>
<reference evidence="1" key="1">
    <citation type="submission" date="2020-08" db="EMBL/GenBank/DDBJ databases">
        <title>Multicomponent nature underlies the extraordinary mechanical properties of spider dragline silk.</title>
        <authorList>
            <person name="Kono N."/>
            <person name="Nakamura H."/>
            <person name="Mori M."/>
            <person name="Yoshida Y."/>
            <person name="Ohtoshi R."/>
            <person name="Malay A.D."/>
            <person name="Moran D.A.P."/>
            <person name="Tomita M."/>
            <person name="Numata K."/>
            <person name="Arakawa K."/>
        </authorList>
    </citation>
    <scope>NUCLEOTIDE SEQUENCE</scope>
</reference>
<proteinExistence type="predicted"/>
<dbReference type="AlphaFoldDB" id="A0A8X6UYI2"/>
<sequence length="121" mass="13725">MLGLFPLHAWPPRFIFGLSPFHIWPVAIACLACRHFIFGLFPLHAWPFPISLFTFESSRFMLGPFMFHSLNDALLRLNGAYPRSTLGRRRDSIETPGCPTLNGACDYRLEASLTTFIPNPT</sequence>
<dbReference type="EMBL" id="BMAU01021011">
    <property type="protein sequence ID" value="GFX86564.1"/>
    <property type="molecule type" value="Genomic_DNA"/>
</dbReference>
<protein>
    <submittedName>
        <fullName evidence="1">Uncharacterized protein</fullName>
    </submittedName>
</protein>
<evidence type="ECO:0000313" key="1">
    <source>
        <dbReference type="EMBL" id="GFX86564.1"/>
    </source>
</evidence>